<comment type="caution">
    <text evidence="2">The sequence shown here is derived from an EMBL/GenBank/DDBJ whole genome shotgun (WGS) entry which is preliminary data.</text>
</comment>
<dbReference type="RefSeq" id="WP_089524246.1">
    <property type="nucleotide sequence ID" value="NZ_NMUQ01000001.1"/>
</dbReference>
<evidence type="ECO:0000313" key="3">
    <source>
        <dbReference type="Proteomes" id="UP000215145"/>
    </source>
</evidence>
<evidence type="ECO:0000256" key="1">
    <source>
        <dbReference type="SAM" id="MobiDB-lite"/>
    </source>
</evidence>
<protein>
    <recommendedName>
        <fullName evidence="4">DUF2642 domain-containing protein</fullName>
    </recommendedName>
</protein>
<organism evidence="2 3">
    <name type="scientific">Paenibacillus herberti</name>
    <dbReference type="NCBI Taxonomy" id="1619309"/>
    <lineage>
        <taxon>Bacteria</taxon>
        <taxon>Bacillati</taxon>
        <taxon>Bacillota</taxon>
        <taxon>Bacilli</taxon>
        <taxon>Bacillales</taxon>
        <taxon>Paenibacillaceae</taxon>
        <taxon>Paenibacillus</taxon>
    </lineage>
</organism>
<name>A0A229P5P3_9BACL</name>
<reference evidence="2 3" key="1">
    <citation type="submission" date="2017-07" db="EMBL/GenBank/DDBJ databases">
        <title>Paenibacillus herberti R33 genome sequencing and assembly.</title>
        <authorList>
            <person name="Su W."/>
        </authorList>
    </citation>
    <scope>NUCLEOTIDE SEQUENCE [LARGE SCALE GENOMIC DNA]</scope>
    <source>
        <strain evidence="2 3">R33</strain>
    </source>
</reference>
<dbReference type="OrthoDB" id="2716151at2"/>
<dbReference type="Proteomes" id="UP000215145">
    <property type="component" value="Unassembled WGS sequence"/>
</dbReference>
<sequence length="243" mass="26380">MSVKNVWLHRRIKIQLEGWETEGILKAWHKDLLVLDDEVRGREVFIPLHQVKDIQMLEPTEIGAETDAAGVGGKESSSNSEGSNKGSGLESSASHRGKSFSGYRPALMAAKGVFSEARLSASHVLHGYLAGLMTDFVIFCTPLHGAVLIPLQHLQALSLYSPGMSPYGLSPEQFPLRPLSLGLARQFEQQLIRLEGEMAVICRGALPDVAGVLGHVEEGFVFMTGADGQQLMLPLSAIHALFI</sequence>
<keyword evidence="3" id="KW-1185">Reference proteome</keyword>
<feature type="compositionally biased region" description="Low complexity" evidence="1">
    <location>
        <begin position="74"/>
        <end position="92"/>
    </location>
</feature>
<accession>A0A229P5P3</accession>
<proteinExistence type="predicted"/>
<evidence type="ECO:0000313" key="2">
    <source>
        <dbReference type="EMBL" id="OXM17169.1"/>
    </source>
</evidence>
<gene>
    <name evidence="2" type="ORF">CGZ75_11310</name>
</gene>
<dbReference type="AlphaFoldDB" id="A0A229P5P3"/>
<evidence type="ECO:0008006" key="4">
    <source>
        <dbReference type="Google" id="ProtNLM"/>
    </source>
</evidence>
<feature type="region of interest" description="Disordered" evidence="1">
    <location>
        <begin position="66"/>
        <end position="98"/>
    </location>
</feature>
<dbReference type="EMBL" id="NMUQ01000001">
    <property type="protein sequence ID" value="OXM17169.1"/>
    <property type="molecule type" value="Genomic_DNA"/>
</dbReference>